<accession>A0A6A6IQC4</accession>
<dbReference type="InterPro" id="IPR022764">
    <property type="entry name" value="Peptidase_S54_rhomboid_dom"/>
</dbReference>
<keyword evidence="3 8" id="KW-0812">Transmembrane</keyword>
<dbReference type="GeneID" id="54579032"/>
<comment type="similarity">
    <text evidence="2">Belongs to the peptidase S54 family.</text>
</comment>
<dbReference type="AlphaFoldDB" id="A0A6A6IQC4"/>
<dbReference type="RefSeq" id="XP_033687600.1">
    <property type="nucleotide sequence ID" value="XM_033825702.1"/>
</dbReference>
<name>A0A6A6IQC4_9PLEO</name>
<feature type="region of interest" description="Disordered" evidence="7">
    <location>
        <begin position="15"/>
        <end position="34"/>
    </location>
</feature>
<dbReference type="PANTHER" id="PTHR43731">
    <property type="entry name" value="RHOMBOID PROTEASE"/>
    <property type="match status" value="1"/>
</dbReference>
<dbReference type="Proteomes" id="UP000800094">
    <property type="component" value="Unassembled WGS sequence"/>
</dbReference>
<protein>
    <submittedName>
        <fullName evidence="10">Rhomboid-domain-containing protein</fullName>
    </submittedName>
</protein>
<dbReference type="InterPro" id="IPR035952">
    <property type="entry name" value="Rhomboid-like_sf"/>
</dbReference>
<evidence type="ECO:0000256" key="7">
    <source>
        <dbReference type="SAM" id="MobiDB-lite"/>
    </source>
</evidence>
<feature type="transmembrane region" description="Helical" evidence="8">
    <location>
        <begin position="247"/>
        <end position="265"/>
    </location>
</feature>
<feature type="compositionally biased region" description="Polar residues" evidence="7">
    <location>
        <begin position="17"/>
        <end position="34"/>
    </location>
</feature>
<comment type="subcellular location">
    <subcellularLocation>
        <location evidence="1">Membrane</location>
        <topology evidence="1">Multi-pass membrane protein</topology>
    </subcellularLocation>
</comment>
<evidence type="ECO:0000256" key="6">
    <source>
        <dbReference type="ARBA" id="ARBA00023136"/>
    </source>
</evidence>
<evidence type="ECO:0000256" key="5">
    <source>
        <dbReference type="ARBA" id="ARBA00022989"/>
    </source>
</evidence>
<evidence type="ECO:0000256" key="2">
    <source>
        <dbReference type="ARBA" id="ARBA00009045"/>
    </source>
</evidence>
<evidence type="ECO:0000313" key="11">
    <source>
        <dbReference type="Proteomes" id="UP000800094"/>
    </source>
</evidence>
<dbReference type="GO" id="GO:0016020">
    <property type="term" value="C:membrane"/>
    <property type="evidence" value="ECO:0007669"/>
    <property type="project" value="UniProtKB-SubCell"/>
</dbReference>
<feature type="transmembrane region" description="Helical" evidence="8">
    <location>
        <begin position="217"/>
        <end position="235"/>
    </location>
</feature>
<evidence type="ECO:0000256" key="3">
    <source>
        <dbReference type="ARBA" id="ARBA00022692"/>
    </source>
</evidence>
<dbReference type="EMBL" id="ML987192">
    <property type="protein sequence ID" value="KAF2252596.1"/>
    <property type="molecule type" value="Genomic_DNA"/>
</dbReference>
<keyword evidence="6 8" id="KW-0472">Membrane</keyword>
<evidence type="ECO:0000256" key="4">
    <source>
        <dbReference type="ARBA" id="ARBA00022801"/>
    </source>
</evidence>
<feature type="transmembrane region" description="Helical" evidence="8">
    <location>
        <begin position="119"/>
        <end position="146"/>
    </location>
</feature>
<evidence type="ECO:0000313" key="10">
    <source>
        <dbReference type="EMBL" id="KAF2252596.1"/>
    </source>
</evidence>
<evidence type="ECO:0000256" key="8">
    <source>
        <dbReference type="SAM" id="Phobius"/>
    </source>
</evidence>
<dbReference type="OrthoDB" id="418595at2759"/>
<reference evidence="10" key="1">
    <citation type="journal article" date="2020" name="Stud. Mycol.">
        <title>101 Dothideomycetes genomes: a test case for predicting lifestyles and emergence of pathogens.</title>
        <authorList>
            <person name="Haridas S."/>
            <person name="Albert R."/>
            <person name="Binder M."/>
            <person name="Bloem J."/>
            <person name="Labutti K."/>
            <person name="Salamov A."/>
            <person name="Andreopoulos B."/>
            <person name="Baker S."/>
            <person name="Barry K."/>
            <person name="Bills G."/>
            <person name="Bluhm B."/>
            <person name="Cannon C."/>
            <person name="Castanera R."/>
            <person name="Culley D."/>
            <person name="Daum C."/>
            <person name="Ezra D."/>
            <person name="Gonzalez J."/>
            <person name="Henrissat B."/>
            <person name="Kuo A."/>
            <person name="Liang C."/>
            <person name="Lipzen A."/>
            <person name="Lutzoni F."/>
            <person name="Magnuson J."/>
            <person name="Mondo S."/>
            <person name="Nolan M."/>
            <person name="Ohm R."/>
            <person name="Pangilinan J."/>
            <person name="Park H.-J."/>
            <person name="Ramirez L."/>
            <person name="Alfaro M."/>
            <person name="Sun H."/>
            <person name="Tritt A."/>
            <person name="Yoshinaga Y."/>
            <person name="Zwiers L.-H."/>
            <person name="Turgeon B."/>
            <person name="Goodwin S."/>
            <person name="Spatafora J."/>
            <person name="Crous P."/>
            <person name="Grigoriev I."/>
        </authorList>
    </citation>
    <scope>NUCLEOTIDE SEQUENCE</scope>
    <source>
        <strain evidence="10">CBS 122368</strain>
    </source>
</reference>
<feature type="domain" description="Peptidase S54 rhomboid" evidence="9">
    <location>
        <begin position="117"/>
        <end position="266"/>
    </location>
</feature>
<gene>
    <name evidence="10" type="ORF">BU26DRAFT_480349</name>
</gene>
<evidence type="ECO:0000256" key="1">
    <source>
        <dbReference type="ARBA" id="ARBA00004141"/>
    </source>
</evidence>
<dbReference type="SUPFAM" id="SSF144091">
    <property type="entry name" value="Rhomboid-like"/>
    <property type="match status" value="1"/>
</dbReference>
<feature type="transmembrane region" description="Helical" evidence="8">
    <location>
        <begin position="189"/>
        <end position="210"/>
    </location>
</feature>
<sequence length="272" mass="30254">MSFFRLTRTFRPGTLTPLRQTTASPNKSKMPSSFFTPSPGTHRIGLGHRFYSRPSPHAPRSTERLNNRLLWSFIALNCGVFGYAQYLKAQAVQGYQQPLIKFMQNFTLNLDGVLKEGRWWTMITSVFTHLSPMHLLANMLSIYYIGGMLASTPGFGPGRFIALVLGSGLSGSLGYLWLRARNAQGRPDFMRGLGFSGAVMGVGAVTAFMYPRTQMMIYGIVPVPLWALMAGYAVYDGYYLNDERSRVGHAGHIGGLAFGVLYYFARMRGLGF</sequence>
<dbReference type="Gene3D" id="1.20.1540.10">
    <property type="entry name" value="Rhomboid-like"/>
    <property type="match status" value="1"/>
</dbReference>
<organism evidence="10 11">
    <name type="scientific">Trematosphaeria pertusa</name>
    <dbReference type="NCBI Taxonomy" id="390896"/>
    <lineage>
        <taxon>Eukaryota</taxon>
        <taxon>Fungi</taxon>
        <taxon>Dikarya</taxon>
        <taxon>Ascomycota</taxon>
        <taxon>Pezizomycotina</taxon>
        <taxon>Dothideomycetes</taxon>
        <taxon>Pleosporomycetidae</taxon>
        <taxon>Pleosporales</taxon>
        <taxon>Massarineae</taxon>
        <taxon>Trematosphaeriaceae</taxon>
        <taxon>Trematosphaeria</taxon>
    </lineage>
</organism>
<keyword evidence="11" id="KW-1185">Reference proteome</keyword>
<dbReference type="PANTHER" id="PTHR43731:SF14">
    <property type="entry name" value="PRESENILIN-ASSOCIATED RHOMBOID-LIKE PROTEIN, MITOCHONDRIAL"/>
    <property type="match status" value="1"/>
</dbReference>
<dbReference type="GO" id="GO:0004252">
    <property type="term" value="F:serine-type endopeptidase activity"/>
    <property type="evidence" value="ECO:0007669"/>
    <property type="project" value="InterPro"/>
</dbReference>
<feature type="transmembrane region" description="Helical" evidence="8">
    <location>
        <begin position="158"/>
        <end position="177"/>
    </location>
</feature>
<dbReference type="InterPro" id="IPR050925">
    <property type="entry name" value="Rhomboid_protease_S54"/>
</dbReference>
<proteinExistence type="inferred from homology"/>
<evidence type="ECO:0000259" key="9">
    <source>
        <dbReference type="Pfam" id="PF01694"/>
    </source>
</evidence>
<keyword evidence="5 8" id="KW-1133">Transmembrane helix</keyword>
<dbReference type="Pfam" id="PF01694">
    <property type="entry name" value="Rhomboid"/>
    <property type="match status" value="1"/>
</dbReference>
<keyword evidence="4" id="KW-0378">Hydrolase</keyword>